<comment type="caution">
    <text evidence="1">The sequence shown here is derived from an EMBL/GenBank/DDBJ whole genome shotgun (WGS) entry which is preliminary data.</text>
</comment>
<sequence length="505" mass="55405">MTRSKLMMCLLFIILCTSLNAWGGPLKLFVPEFRIAGSGAPDEMKATLASLFASRIEGDAVQVVDSAQVADATAAGSYSAIGKIFSIDLLVRDKVGKNIARAYEQGESADDVIPAVGRLAQKIGKELAKIPSLEPATVSVVKPSAPVTAEIKSSSVIRPIAPVVVPPPQSEIIRPDPVKKLAESGMIGQRLDGAMVAMAQGKTLPGDERELFLALEREIRLYRQAKTLTLLAAVSDFRASEKILGIDSADLDGDGDLELYVTLVRGENLTSQVWSVANGNLVKVATDLPYFFRRVSVGNGKSKILAQGMGSDTDFQAEIGEVVKKGNTFEVRPFRKFTSPISIYTIGWIDAGDGKLFSVSYSEDGYLVLKDDKNEELWRSSDRFGGSEEFFSREDQQNVRVTGELYRKAYLDQRIIATANGELIVPRNEGIWTTGTGRSFSKNSIYAFAWNGAVLDERWHTRESRHYLADYFYDELRKELVLLEVIKKDGIIQKGASAISIKKVD</sequence>
<dbReference type="EMBL" id="JAHCVJ010000004">
    <property type="protein sequence ID" value="MBT0664947.1"/>
    <property type="molecule type" value="Genomic_DNA"/>
</dbReference>
<accession>A0AAW4L5X3</accession>
<organism evidence="1 2">
    <name type="scientific">Geoanaerobacter pelophilus</name>
    <dbReference type="NCBI Taxonomy" id="60036"/>
    <lineage>
        <taxon>Bacteria</taxon>
        <taxon>Pseudomonadati</taxon>
        <taxon>Thermodesulfobacteriota</taxon>
        <taxon>Desulfuromonadia</taxon>
        <taxon>Geobacterales</taxon>
        <taxon>Geobacteraceae</taxon>
        <taxon>Geoanaerobacter</taxon>
    </lineage>
</organism>
<protein>
    <submittedName>
        <fullName evidence="1">VCBS repeat-containing protein</fullName>
    </submittedName>
</protein>
<evidence type="ECO:0000313" key="1">
    <source>
        <dbReference type="EMBL" id="MBT0664947.1"/>
    </source>
</evidence>
<reference evidence="1 2" key="1">
    <citation type="submission" date="2021-05" db="EMBL/GenBank/DDBJ databases">
        <title>The draft genome of Geobacter pelophilus DSM 12255.</title>
        <authorList>
            <person name="Xu Z."/>
            <person name="Masuda Y."/>
            <person name="Itoh H."/>
            <person name="Senoo K."/>
        </authorList>
    </citation>
    <scope>NUCLEOTIDE SEQUENCE [LARGE SCALE GENOMIC DNA]</scope>
    <source>
        <strain evidence="1 2">DSM 12255</strain>
    </source>
</reference>
<name>A0AAW4L5X3_9BACT</name>
<dbReference type="RefSeq" id="WP_214171720.1">
    <property type="nucleotide sequence ID" value="NZ_JAHCVJ010000004.1"/>
</dbReference>
<dbReference type="AlphaFoldDB" id="A0AAW4L5X3"/>
<keyword evidence="2" id="KW-1185">Reference proteome</keyword>
<proteinExistence type="predicted"/>
<evidence type="ECO:0000313" key="2">
    <source>
        <dbReference type="Proteomes" id="UP000811899"/>
    </source>
</evidence>
<dbReference type="Proteomes" id="UP000811899">
    <property type="component" value="Unassembled WGS sequence"/>
</dbReference>
<gene>
    <name evidence="1" type="ORF">KI809_11615</name>
</gene>